<organism evidence="1 2">
    <name type="scientific">Arenicella xantha</name>
    <dbReference type="NCBI Taxonomy" id="644221"/>
    <lineage>
        <taxon>Bacteria</taxon>
        <taxon>Pseudomonadati</taxon>
        <taxon>Pseudomonadota</taxon>
        <taxon>Gammaproteobacteria</taxon>
        <taxon>Arenicellales</taxon>
        <taxon>Arenicellaceae</taxon>
        <taxon>Arenicella</taxon>
    </lineage>
</organism>
<evidence type="ECO:0000313" key="1">
    <source>
        <dbReference type="EMBL" id="RBP51091.1"/>
    </source>
</evidence>
<evidence type="ECO:0000313" key="2">
    <source>
        <dbReference type="Proteomes" id="UP000253083"/>
    </source>
</evidence>
<dbReference type="RefSeq" id="WP_113953887.1">
    <property type="nucleotide sequence ID" value="NZ_QNRT01000002.1"/>
</dbReference>
<dbReference type="InParanoid" id="A0A395JK80"/>
<name>A0A395JK80_9GAMM</name>
<proteinExistence type="predicted"/>
<reference evidence="1 2" key="1">
    <citation type="submission" date="2018-06" db="EMBL/GenBank/DDBJ databases">
        <title>Genomic Encyclopedia of Type Strains, Phase IV (KMG-IV): sequencing the most valuable type-strain genomes for metagenomic binning, comparative biology and taxonomic classification.</title>
        <authorList>
            <person name="Goeker M."/>
        </authorList>
    </citation>
    <scope>NUCLEOTIDE SEQUENCE [LARGE SCALE GENOMIC DNA]</scope>
    <source>
        <strain evidence="1 2">DSM 24032</strain>
    </source>
</reference>
<accession>A0A395JK80</accession>
<sequence>MPSPETDPNILILEDDLDQMELLVDFTLTEIKELMNDKSINEAQRQKLKRIRIIKVSNIKSLQTAASMHKNVILAVLDCNSPDSKGGEAHDQLVKTNHVITGQHKAVDIVTEELPDTPITMISSLDRFRTIINRYYESNFKLSINFIPKTGVLKIKENVELSLRKYLNAAN</sequence>
<keyword evidence="2" id="KW-1185">Reference proteome</keyword>
<dbReference type="EMBL" id="QNRT01000002">
    <property type="protein sequence ID" value="RBP51091.1"/>
    <property type="molecule type" value="Genomic_DNA"/>
</dbReference>
<comment type="caution">
    <text evidence="1">The sequence shown here is derived from an EMBL/GenBank/DDBJ whole genome shotgun (WGS) entry which is preliminary data.</text>
</comment>
<dbReference type="AlphaFoldDB" id="A0A395JK80"/>
<protein>
    <submittedName>
        <fullName evidence="1">Uncharacterized protein</fullName>
    </submittedName>
</protein>
<dbReference type="Proteomes" id="UP000253083">
    <property type="component" value="Unassembled WGS sequence"/>
</dbReference>
<gene>
    <name evidence="1" type="ORF">DFR28_102510</name>
</gene>